<feature type="region of interest" description="Disordered" evidence="1">
    <location>
        <begin position="1"/>
        <end position="39"/>
    </location>
</feature>
<reference evidence="2 3" key="1">
    <citation type="journal article" date="2020" name="Mol. Plant">
        <title>The Chromosome-Based Rubber Tree Genome Provides New Insights into Spurge Genome Evolution and Rubber Biosynthesis.</title>
        <authorList>
            <person name="Liu J."/>
            <person name="Shi C."/>
            <person name="Shi C.C."/>
            <person name="Li W."/>
            <person name="Zhang Q.J."/>
            <person name="Zhang Y."/>
            <person name="Li K."/>
            <person name="Lu H.F."/>
            <person name="Shi C."/>
            <person name="Zhu S.T."/>
            <person name="Xiao Z.Y."/>
            <person name="Nan H."/>
            <person name="Yue Y."/>
            <person name="Zhu X.G."/>
            <person name="Wu Y."/>
            <person name="Hong X.N."/>
            <person name="Fan G.Y."/>
            <person name="Tong Y."/>
            <person name="Zhang D."/>
            <person name="Mao C.L."/>
            <person name="Liu Y.L."/>
            <person name="Hao S.J."/>
            <person name="Liu W.Q."/>
            <person name="Lv M.Q."/>
            <person name="Zhang H.B."/>
            <person name="Liu Y."/>
            <person name="Hu-Tang G.R."/>
            <person name="Wang J.P."/>
            <person name="Wang J.H."/>
            <person name="Sun Y.H."/>
            <person name="Ni S.B."/>
            <person name="Chen W.B."/>
            <person name="Zhang X.C."/>
            <person name="Jiao Y.N."/>
            <person name="Eichler E.E."/>
            <person name="Li G.H."/>
            <person name="Liu X."/>
            <person name="Gao L.Z."/>
        </authorList>
    </citation>
    <scope>NUCLEOTIDE SEQUENCE [LARGE SCALE GENOMIC DNA]</scope>
    <source>
        <strain evidence="3">cv. GT1</strain>
        <tissue evidence="2">Leaf</tissue>
    </source>
</reference>
<accession>A0A6A6LLJ2</accession>
<comment type="caution">
    <text evidence="2">The sequence shown here is derived from an EMBL/GenBank/DDBJ whole genome shotgun (WGS) entry which is preliminary data.</text>
</comment>
<dbReference type="EMBL" id="JAAGAX010000010">
    <property type="protein sequence ID" value="KAF2301397.1"/>
    <property type="molecule type" value="Genomic_DNA"/>
</dbReference>
<feature type="compositionally biased region" description="Polar residues" evidence="1">
    <location>
        <begin position="1"/>
        <end position="19"/>
    </location>
</feature>
<dbReference type="AlphaFoldDB" id="A0A6A6LLJ2"/>
<sequence>MAFSSSSLGLPREQNSSQGDLGLVRAPKKSKVDTGDTKKPARCLNWKSLNAGLLGPGIAEGRFGWVIGSFWVDRSSGAPVSFWTMVRKVAGSAWTKVVLGEDGSDP</sequence>
<protein>
    <submittedName>
        <fullName evidence="2">Uncharacterized protein</fullName>
    </submittedName>
</protein>
<name>A0A6A6LLJ2_HEVBR</name>
<evidence type="ECO:0000256" key="1">
    <source>
        <dbReference type="SAM" id="MobiDB-lite"/>
    </source>
</evidence>
<feature type="compositionally biased region" description="Basic and acidic residues" evidence="1">
    <location>
        <begin position="30"/>
        <end position="39"/>
    </location>
</feature>
<dbReference type="Proteomes" id="UP000467840">
    <property type="component" value="Chromosome 4"/>
</dbReference>
<evidence type="ECO:0000313" key="3">
    <source>
        <dbReference type="Proteomes" id="UP000467840"/>
    </source>
</evidence>
<keyword evidence="3" id="KW-1185">Reference proteome</keyword>
<organism evidence="2 3">
    <name type="scientific">Hevea brasiliensis</name>
    <name type="common">Para rubber tree</name>
    <name type="synonym">Siphonia brasiliensis</name>
    <dbReference type="NCBI Taxonomy" id="3981"/>
    <lineage>
        <taxon>Eukaryota</taxon>
        <taxon>Viridiplantae</taxon>
        <taxon>Streptophyta</taxon>
        <taxon>Embryophyta</taxon>
        <taxon>Tracheophyta</taxon>
        <taxon>Spermatophyta</taxon>
        <taxon>Magnoliopsida</taxon>
        <taxon>eudicotyledons</taxon>
        <taxon>Gunneridae</taxon>
        <taxon>Pentapetalae</taxon>
        <taxon>rosids</taxon>
        <taxon>fabids</taxon>
        <taxon>Malpighiales</taxon>
        <taxon>Euphorbiaceae</taxon>
        <taxon>Crotonoideae</taxon>
        <taxon>Micrandreae</taxon>
        <taxon>Hevea</taxon>
    </lineage>
</organism>
<gene>
    <name evidence="2" type="ORF">GH714_023678</name>
</gene>
<evidence type="ECO:0000313" key="2">
    <source>
        <dbReference type="EMBL" id="KAF2301397.1"/>
    </source>
</evidence>
<proteinExistence type="predicted"/>